<evidence type="ECO:0000313" key="3">
    <source>
        <dbReference type="Proteomes" id="UP000092967"/>
    </source>
</evidence>
<feature type="domain" description="MobA-like NTP transferase" evidence="1">
    <location>
        <begin position="8"/>
        <end position="168"/>
    </location>
</feature>
<keyword evidence="3" id="KW-1185">Reference proteome</keyword>
<dbReference type="PANTHER" id="PTHR43777:SF1">
    <property type="entry name" value="MOLYBDENUM COFACTOR CYTIDYLYLTRANSFERASE"/>
    <property type="match status" value="1"/>
</dbReference>
<evidence type="ECO:0000313" key="2">
    <source>
        <dbReference type="EMBL" id="ANW97333.1"/>
    </source>
</evidence>
<dbReference type="KEGG" id="wfu:AXE80_13970"/>
<dbReference type="EMBL" id="CP014224">
    <property type="protein sequence ID" value="ANW97333.1"/>
    <property type="molecule type" value="Genomic_DNA"/>
</dbReference>
<dbReference type="SUPFAM" id="SSF53448">
    <property type="entry name" value="Nucleotide-diphospho-sugar transferases"/>
    <property type="match status" value="1"/>
</dbReference>
<dbReference type="RefSeq" id="WP_083194690.1">
    <property type="nucleotide sequence ID" value="NZ_CP014224.1"/>
</dbReference>
<dbReference type="InterPro" id="IPR029044">
    <property type="entry name" value="Nucleotide-diphossugar_trans"/>
</dbReference>
<dbReference type="Proteomes" id="UP000092967">
    <property type="component" value="Chromosome"/>
</dbReference>
<protein>
    <recommendedName>
        <fullName evidence="1">MobA-like NTP transferase domain-containing protein</fullName>
    </recommendedName>
</protein>
<dbReference type="CDD" id="cd04182">
    <property type="entry name" value="GT_2_like_f"/>
    <property type="match status" value="1"/>
</dbReference>
<proteinExistence type="predicted"/>
<dbReference type="OrthoDB" id="9779263at2"/>
<dbReference type="AlphaFoldDB" id="A0A1B1Y977"/>
<name>A0A1B1Y977_9FLAO</name>
<dbReference type="GO" id="GO:0016779">
    <property type="term" value="F:nucleotidyltransferase activity"/>
    <property type="evidence" value="ECO:0007669"/>
    <property type="project" value="UniProtKB-ARBA"/>
</dbReference>
<reference evidence="2 3" key="1">
    <citation type="submission" date="2016-02" db="EMBL/GenBank/DDBJ databases">
        <authorList>
            <person name="Wen L."/>
            <person name="He K."/>
            <person name="Yang H."/>
        </authorList>
    </citation>
    <scope>NUCLEOTIDE SEQUENCE [LARGE SCALE GENOMIC DNA]</scope>
    <source>
        <strain evidence="2 3">CZ1127</strain>
    </source>
</reference>
<organism evidence="2 3">
    <name type="scientific">Wenyingzhuangia fucanilytica</name>
    <dbReference type="NCBI Taxonomy" id="1790137"/>
    <lineage>
        <taxon>Bacteria</taxon>
        <taxon>Pseudomonadati</taxon>
        <taxon>Bacteroidota</taxon>
        <taxon>Flavobacteriia</taxon>
        <taxon>Flavobacteriales</taxon>
        <taxon>Flavobacteriaceae</taxon>
        <taxon>Wenyingzhuangia</taxon>
    </lineage>
</organism>
<dbReference type="PANTHER" id="PTHR43777">
    <property type="entry name" value="MOLYBDENUM COFACTOR CYTIDYLYLTRANSFERASE"/>
    <property type="match status" value="1"/>
</dbReference>
<dbReference type="Gene3D" id="3.90.550.10">
    <property type="entry name" value="Spore Coat Polysaccharide Biosynthesis Protein SpsA, Chain A"/>
    <property type="match status" value="1"/>
</dbReference>
<gene>
    <name evidence="2" type="ORF">AXE80_13970</name>
</gene>
<dbReference type="InterPro" id="IPR025877">
    <property type="entry name" value="MobA-like_NTP_Trfase"/>
</dbReference>
<dbReference type="STRING" id="1790137.AXE80_13970"/>
<accession>A0A1B1Y977</accession>
<sequence>MISSTAFLILAAGGSARMQEPKQLLPFKNEMLLTHTIKQVLGVSKQHVFVVLGANYKSISKTIQGFSIEVLQHLKWEKGIGSSIAFGVSQIQKKNKYQRIVIVLSDQPEVCSKDLEQVLENHIINKNKITVTACYNYTGVPAVFDKDFFEELKKLSDDTGAKSIIKRNQCQVSHFKIDKEILDIDTSDDYDKMLKKLTTLE</sequence>
<dbReference type="Pfam" id="PF12804">
    <property type="entry name" value="NTP_transf_3"/>
    <property type="match status" value="1"/>
</dbReference>
<evidence type="ECO:0000259" key="1">
    <source>
        <dbReference type="Pfam" id="PF12804"/>
    </source>
</evidence>